<dbReference type="PANTHER" id="PTHR35176">
    <property type="entry name" value="HEME OXYGENASE HI_0854-RELATED"/>
    <property type="match status" value="1"/>
</dbReference>
<name>A0ABP6ZPY9_9ACTN</name>
<organism evidence="3 4">
    <name type="scientific">Microlunatus ginsengisoli</name>
    <dbReference type="NCBI Taxonomy" id="363863"/>
    <lineage>
        <taxon>Bacteria</taxon>
        <taxon>Bacillati</taxon>
        <taxon>Actinomycetota</taxon>
        <taxon>Actinomycetes</taxon>
        <taxon>Propionibacteriales</taxon>
        <taxon>Propionibacteriaceae</taxon>
        <taxon>Microlunatus</taxon>
    </lineage>
</organism>
<gene>
    <name evidence="3" type="ORF">GCM10022236_13740</name>
</gene>
<keyword evidence="1" id="KW-0560">Oxidoreductase</keyword>
<comment type="caution">
    <text evidence="3">The sequence shown here is derived from an EMBL/GenBank/DDBJ whole genome shotgun (WGS) entry which is preliminary data.</text>
</comment>
<dbReference type="EMBL" id="BAABAB010000009">
    <property type="protein sequence ID" value="GAA3613174.1"/>
    <property type="molecule type" value="Genomic_DNA"/>
</dbReference>
<dbReference type="InterPro" id="IPR011576">
    <property type="entry name" value="Pyridox_Oxase_N"/>
</dbReference>
<dbReference type="Pfam" id="PF01243">
    <property type="entry name" value="PNPOx_N"/>
    <property type="match status" value="1"/>
</dbReference>
<dbReference type="Gene3D" id="2.30.110.10">
    <property type="entry name" value="Electron Transport, Fmn-binding Protein, Chain A"/>
    <property type="match status" value="1"/>
</dbReference>
<dbReference type="SUPFAM" id="SSF50475">
    <property type="entry name" value="FMN-binding split barrel"/>
    <property type="match status" value="1"/>
</dbReference>
<reference evidence="4" key="1">
    <citation type="journal article" date="2019" name="Int. J. Syst. Evol. Microbiol.">
        <title>The Global Catalogue of Microorganisms (GCM) 10K type strain sequencing project: providing services to taxonomists for standard genome sequencing and annotation.</title>
        <authorList>
            <consortium name="The Broad Institute Genomics Platform"/>
            <consortium name="The Broad Institute Genome Sequencing Center for Infectious Disease"/>
            <person name="Wu L."/>
            <person name="Ma J."/>
        </authorList>
    </citation>
    <scope>NUCLEOTIDE SEQUENCE [LARGE SCALE GENOMIC DNA]</scope>
    <source>
        <strain evidence="4">JCM 16929</strain>
    </source>
</reference>
<proteinExistence type="predicted"/>
<dbReference type="Proteomes" id="UP001501490">
    <property type="component" value="Unassembled WGS sequence"/>
</dbReference>
<dbReference type="PANTHER" id="PTHR35176:SF6">
    <property type="entry name" value="HEME OXYGENASE HI_0854-RELATED"/>
    <property type="match status" value="1"/>
</dbReference>
<evidence type="ECO:0000313" key="3">
    <source>
        <dbReference type="EMBL" id="GAA3613174.1"/>
    </source>
</evidence>
<sequence>MPRVPLTDKAMDLLRQPNPAVIAVVRPDGQPVSVATWYLVSDDGRVLVNMDAGRKRNAYMRANPKVSLTALKEGAWYTHISVRGEIVEWRDDPDLADIDRLSHHYGQGDYSNRSRPRVSALIEITSWHGWGAVKLSDG</sequence>
<protein>
    <submittedName>
        <fullName evidence="3">PPOX class F420-dependent oxidoreductase</fullName>
    </submittedName>
</protein>
<accession>A0ABP6ZPY9</accession>
<feature type="domain" description="Pyridoxamine 5'-phosphate oxidase N-terminal" evidence="2">
    <location>
        <begin position="6"/>
        <end position="130"/>
    </location>
</feature>
<dbReference type="RefSeq" id="WP_344802729.1">
    <property type="nucleotide sequence ID" value="NZ_BAABAB010000009.1"/>
</dbReference>
<dbReference type="InterPro" id="IPR052019">
    <property type="entry name" value="F420H2_bilvrd_red/Heme_oxyg"/>
</dbReference>
<evidence type="ECO:0000313" key="4">
    <source>
        <dbReference type="Proteomes" id="UP001501490"/>
    </source>
</evidence>
<keyword evidence="4" id="KW-1185">Reference proteome</keyword>
<evidence type="ECO:0000256" key="1">
    <source>
        <dbReference type="ARBA" id="ARBA00023002"/>
    </source>
</evidence>
<evidence type="ECO:0000259" key="2">
    <source>
        <dbReference type="Pfam" id="PF01243"/>
    </source>
</evidence>
<dbReference type="InterPro" id="IPR012349">
    <property type="entry name" value="Split_barrel_FMN-bd"/>
</dbReference>